<protein>
    <recommendedName>
        <fullName evidence="4">Tesmin/TSO1-like CXC domain-containing protein</fullName>
    </recommendedName>
</protein>
<sequence>MPRPAEWEVIVKKNISCVGQCICDIWQSSAFTIPIGKLMIVSCPDKRLLLMTIQNAITIEQFDVIVEHATTAIQKFENVSVVIKSKKNDLLSLAIAYASTVPYMRIVDCSYMYRGDTINKYVNCTELNEAMRNKYKINSLFPLITLHALTGSQYTSAIRNITKATVINTYFQNMSQYKYIEHLGQLSLTNEIGDACENLFLQALKSGCWTLDEERHLMIRKASRKYEDITALKALPSITNAAQQHFKRASVVVNTWCQNAQPDICQNNGYETVNGTLNIIWITKPIAPDASQIIACGCKTGNCKSCSCEKNNLKCVQKYCSCDEAKCTRR</sequence>
<dbReference type="EMBL" id="CAJNOQ010011251">
    <property type="protein sequence ID" value="CAF1271848.1"/>
    <property type="molecule type" value="Genomic_DNA"/>
</dbReference>
<gene>
    <name evidence="1" type="ORF">GPM918_LOCUS27119</name>
    <name evidence="2" type="ORF">SRO942_LOCUS27392</name>
</gene>
<dbReference type="OrthoDB" id="8195485at2759"/>
<keyword evidence="3" id="KW-1185">Reference proteome</keyword>
<dbReference type="EMBL" id="CAJOBC010023871">
    <property type="protein sequence ID" value="CAF4060615.1"/>
    <property type="molecule type" value="Genomic_DNA"/>
</dbReference>
<reference evidence="1" key="1">
    <citation type="submission" date="2021-02" db="EMBL/GenBank/DDBJ databases">
        <authorList>
            <person name="Nowell W R."/>
        </authorList>
    </citation>
    <scope>NUCLEOTIDE SEQUENCE</scope>
</reference>
<evidence type="ECO:0000313" key="3">
    <source>
        <dbReference type="Proteomes" id="UP000663829"/>
    </source>
</evidence>
<proteinExistence type="predicted"/>
<evidence type="ECO:0000313" key="1">
    <source>
        <dbReference type="EMBL" id="CAF1271848.1"/>
    </source>
</evidence>
<dbReference type="Proteomes" id="UP000681722">
    <property type="component" value="Unassembled WGS sequence"/>
</dbReference>
<name>A0A815BMT0_9BILA</name>
<dbReference type="AlphaFoldDB" id="A0A815BMT0"/>
<accession>A0A815BMT0</accession>
<evidence type="ECO:0000313" key="2">
    <source>
        <dbReference type="EMBL" id="CAF4060615.1"/>
    </source>
</evidence>
<dbReference type="Proteomes" id="UP000663829">
    <property type="component" value="Unassembled WGS sequence"/>
</dbReference>
<organism evidence="1 3">
    <name type="scientific">Didymodactylos carnosus</name>
    <dbReference type="NCBI Taxonomy" id="1234261"/>
    <lineage>
        <taxon>Eukaryota</taxon>
        <taxon>Metazoa</taxon>
        <taxon>Spiralia</taxon>
        <taxon>Gnathifera</taxon>
        <taxon>Rotifera</taxon>
        <taxon>Eurotatoria</taxon>
        <taxon>Bdelloidea</taxon>
        <taxon>Philodinida</taxon>
        <taxon>Philodinidae</taxon>
        <taxon>Didymodactylos</taxon>
    </lineage>
</organism>
<comment type="caution">
    <text evidence="1">The sequence shown here is derived from an EMBL/GenBank/DDBJ whole genome shotgun (WGS) entry which is preliminary data.</text>
</comment>
<evidence type="ECO:0008006" key="4">
    <source>
        <dbReference type="Google" id="ProtNLM"/>
    </source>
</evidence>